<dbReference type="Proteomes" id="UP000612055">
    <property type="component" value="Unassembled WGS sequence"/>
</dbReference>
<dbReference type="GO" id="GO:0016279">
    <property type="term" value="F:protein-lysine N-methyltransferase activity"/>
    <property type="evidence" value="ECO:0007669"/>
    <property type="project" value="TreeGrafter"/>
</dbReference>
<dbReference type="AlphaFoldDB" id="A0A835YFZ1"/>
<accession>A0A835YFZ1</accession>
<dbReference type="SUPFAM" id="SSF82199">
    <property type="entry name" value="SET domain"/>
    <property type="match status" value="1"/>
</dbReference>
<dbReference type="OrthoDB" id="341421at2759"/>
<comment type="caution">
    <text evidence="5">The sequence shown here is derived from an EMBL/GenBank/DDBJ whole genome shotgun (WGS) entry which is preliminary data.</text>
</comment>
<dbReference type="Gene3D" id="3.90.1420.10">
    <property type="entry name" value="Rubisco LSMT, substrate-binding domain"/>
    <property type="match status" value="1"/>
</dbReference>
<dbReference type="InterPro" id="IPR050600">
    <property type="entry name" value="SETD3_SETD6_MTase"/>
</dbReference>
<feature type="compositionally biased region" description="Low complexity" evidence="4">
    <location>
        <begin position="145"/>
        <end position="156"/>
    </location>
</feature>
<feature type="region of interest" description="Disordered" evidence="4">
    <location>
        <begin position="145"/>
        <end position="175"/>
    </location>
</feature>
<reference evidence="5" key="1">
    <citation type="journal article" date="2020" name="bioRxiv">
        <title>Comparative genomics of Chlamydomonas.</title>
        <authorList>
            <person name="Craig R.J."/>
            <person name="Hasan A.R."/>
            <person name="Ness R.W."/>
            <person name="Keightley P.D."/>
        </authorList>
    </citation>
    <scope>NUCLEOTIDE SEQUENCE</scope>
    <source>
        <strain evidence="5">CCAP 11/70</strain>
    </source>
</reference>
<evidence type="ECO:0008006" key="7">
    <source>
        <dbReference type="Google" id="ProtNLM"/>
    </source>
</evidence>
<dbReference type="InterPro" id="IPR036464">
    <property type="entry name" value="Rubisco_LSMT_subst-bd_sf"/>
</dbReference>
<dbReference type="GO" id="GO:0032259">
    <property type="term" value="P:methylation"/>
    <property type="evidence" value="ECO:0007669"/>
    <property type="project" value="UniProtKB-KW"/>
</dbReference>
<organism evidence="5 6">
    <name type="scientific">Edaphochlamys debaryana</name>
    <dbReference type="NCBI Taxonomy" id="47281"/>
    <lineage>
        <taxon>Eukaryota</taxon>
        <taxon>Viridiplantae</taxon>
        <taxon>Chlorophyta</taxon>
        <taxon>core chlorophytes</taxon>
        <taxon>Chlorophyceae</taxon>
        <taxon>CS clade</taxon>
        <taxon>Chlamydomonadales</taxon>
        <taxon>Chlamydomonadales incertae sedis</taxon>
        <taxon>Edaphochlamys</taxon>
    </lineage>
</organism>
<evidence type="ECO:0000256" key="3">
    <source>
        <dbReference type="ARBA" id="ARBA00022691"/>
    </source>
</evidence>
<sequence>MPFSGFAGGQPPRPGLPSPNGCFFRFWRRYAPLLPSARQLTTLLFLTPEQLSELQDPELAAEARAWQQAVFGAYDRWIDTPAFRAEAGDTSLADWLAAVGAVESRAFGFRAPDGSELRAYVPFFCCANHSPAAPTMHLLSLEPPETEAAAAGSAGPEGPGPQHPGAPESGDQGWEPSADMVALRLAPGEEGQLFIDYGKKDTRALVSQYGFVLYGNPYDRLDWGGGRHGPMRRDWVHAAAERLAAALETNPEELAAAPKQGLDPGQPGGAAAWRHPWPGGAAAARVRLRNAAASVVSACGWRSLKERRDVTPATELAAITALTAWSERELRSFPTSPEQDQTLLDGQHQQCAGALEGRVGEARPVCHEAEGRLAEAVGQSSSRLRLAIEYRLERKLLLRAALELVGELRRELLGAG</sequence>
<gene>
    <name evidence="5" type="ORF">HYH03_000587</name>
</gene>
<keyword evidence="6" id="KW-1185">Reference proteome</keyword>
<dbReference type="PANTHER" id="PTHR13271:SF154">
    <property type="entry name" value="GRIP DOMAIN-CONTAINING PROTEIN"/>
    <property type="match status" value="1"/>
</dbReference>
<keyword evidence="2" id="KW-0808">Transferase</keyword>
<keyword evidence="3" id="KW-0949">S-adenosyl-L-methionine</keyword>
<evidence type="ECO:0000256" key="1">
    <source>
        <dbReference type="ARBA" id="ARBA00022603"/>
    </source>
</evidence>
<dbReference type="SUPFAM" id="SSF81822">
    <property type="entry name" value="RuBisCo LSMT C-terminal, substrate-binding domain"/>
    <property type="match status" value="1"/>
</dbReference>
<evidence type="ECO:0000256" key="2">
    <source>
        <dbReference type="ARBA" id="ARBA00022679"/>
    </source>
</evidence>
<evidence type="ECO:0000313" key="6">
    <source>
        <dbReference type="Proteomes" id="UP000612055"/>
    </source>
</evidence>
<name>A0A835YFZ1_9CHLO</name>
<protein>
    <recommendedName>
        <fullName evidence="7">SET domain-containing protein</fullName>
    </recommendedName>
</protein>
<dbReference type="InterPro" id="IPR046341">
    <property type="entry name" value="SET_dom_sf"/>
</dbReference>
<keyword evidence="1" id="KW-0489">Methyltransferase</keyword>
<dbReference type="Gene3D" id="3.90.1410.10">
    <property type="entry name" value="set domain protein methyltransferase, domain 1"/>
    <property type="match status" value="1"/>
</dbReference>
<proteinExistence type="predicted"/>
<dbReference type="EMBL" id="JAEHOE010000001">
    <property type="protein sequence ID" value="KAG2502095.1"/>
    <property type="molecule type" value="Genomic_DNA"/>
</dbReference>
<evidence type="ECO:0000256" key="4">
    <source>
        <dbReference type="SAM" id="MobiDB-lite"/>
    </source>
</evidence>
<dbReference type="CDD" id="cd10527">
    <property type="entry name" value="SET_LSMT"/>
    <property type="match status" value="1"/>
</dbReference>
<evidence type="ECO:0000313" key="5">
    <source>
        <dbReference type="EMBL" id="KAG2502095.1"/>
    </source>
</evidence>
<dbReference type="PANTHER" id="PTHR13271">
    <property type="entry name" value="UNCHARACTERIZED PUTATIVE METHYLTRANSFERASE"/>
    <property type="match status" value="1"/>
</dbReference>